<protein>
    <submittedName>
        <fullName evidence="1">Uncharacterized protein</fullName>
    </submittedName>
</protein>
<dbReference type="AlphaFoldDB" id="A0A552FPW7"/>
<reference evidence="1 2" key="1">
    <citation type="submission" date="2019-01" db="EMBL/GenBank/DDBJ databases">
        <title>Coherence of Microcystis species and biogeography revealed through population genomics.</title>
        <authorList>
            <person name="Perez-Carrascal O.M."/>
            <person name="Terrat Y."/>
            <person name="Giani A."/>
            <person name="Fortin N."/>
            <person name="Tromas N."/>
            <person name="Shapiro B.J."/>
        </authorList>
    </citation>
    <scope>NUCLEOTIDE SEQUENCE [LARGE SCALE GENOMIC DNA]</scope>
    <source>
        <strain evidence="1">Ma_QC_Ca_00000000_S207</strain>
    </source>
</reference>
<name>A0A552FPW7_MICAE</name>
<dbReference type="EMBL" id="SFBF01000165">
    <property type="protein sequence ID" value="TRU48766.1"/>
    <property type="molecule type" value="Genomic_DNA"/>
</dbReference>
<comment type="caution">
    <text evidence="1">The sequence shown here is derived from an EMBL/GenBank/DDBJ whole genome shotgun (WGS) entry which is preliminary data.</text>
</comment>
<evidence type="ECO:0000313" key="2">
    <source>
        <dbReference type="Proteomes" id="UP000320293"/>
    </source>
</evidence>
<proteinExistence type="predicted"/>
<sequence length="59" mass="6919">MLGCFPQEIRVYLVYFLPSYSYSVISYQLSVTSDQLPVISYQLLVISYHFPTDYCLLIQ</sequence>
<accession>A0A552FPW7</accession>
<dbReference type="Proteomes" id="UP000320293">
    <property type="component" value="Unassembled WGS sequence"/>
</dbReference>
<gene>
    <name evidence="1" type="ORF">EWV91_08795</name>
</gene>
<evidence type="ECO:0000313" key="1">
    <source>
        <dbReference type="EMBL" id="TRU48766.1"/>
    </source>
</evidence>
<organism evidence="1 2">
    <name type="scientific">Microcystis aeruginosa Ma_QC_Ca_00000000_S207</name>
    <dbReference type="NCBI Taxonomy" id="2486251"/>
    <lineage>
        <taxon>Bacteria</taxon>
        <taxon>Bacillati</taxon>
        <taxon>Cyanobacteriota</taxon>
        <taxon>Cyanophyceae</taxon>
        <taxon>Oscillatoriophycideae</taxon>
        <taxon>Chroococcales</taxon>
        <taxon>Microcystaceae</taxon>
        <taxon>Microcystis</taxon>
    </lineage>
</organism>